<dbReference type="InterPro" id="IPR043128">
    <property type="entry name" value="Rev_trsase/Diguanyl_cyclase"/>
</dbReference>
<organism evidence="1 2">
    <name type="scientific">Gossypium hirsutum</name>
    <name type="common">Upland cotton</name>
    <name type="synonym">Gossypium mexicanum</name>
    <dbReference type="NCBI Taxonomy" id="3635"/>
    <lineage>
        <taxon>Eukaryota</taxon>
        <taxon>Viridiplantae</taxon>
        <taxon>Streptophyta</taxon>
        <taxon>Embryophyta</taxon>
        <taxon>Tracheophyta</taxon>
        <taxon>Spermatophyta</taxon>
        <taxon>Magnoliopsida</taxon>
        <taxon>eudicotyledons</taxon>
        <taxon>Gunneridae</taxon>
        <taxon>Pentapetalae</taxon>
        <taxon>rosids</taxon>
        <taxon>malvids</taxon>
        <taxon>Malvales</taxon>
        <taxon>Malvaceae</taxon>
        <taxon>Malvoideae</taxon>
        <taxon>Gossypium</taxon>
    </lineage>
</organism>
<proteinExistence type="predicted"/>
<dbReference type="RefSeq" id="XP_040944241.1">
    <property type="nucleotide sequence ID" value="XM_041088307.1"/>
</dbReference>
<reference evidence="1" key="1">
    <citation type="journal article" date="2020" name="Nat. Genet.">
        <title>Genomic diversifications of five Gossypium allopolyploid species and their impact on cotton improvement.</title>
        <authorList>
            <person name="Chen Z.J."/>
            <person name="Sreedasyam A."/>
            <person name="Ando A."/>
            <person name="Song Q."/>
            <person name="De Santiago L.M."/>
            <person name="Hulse-Kemp A.M."/>
            <person name="Ding M."/>
            <person name="Ye W."/>
            <person name="Kirkbride R.C."/>
            <person name="Jenkins J."/>
            <person name="Plott C."/>
            <person name="Lovell J."/>
            <person name="Lin Y.M."/>
            <person name="Vaughn R."/>
            <person name="Liu B."/>
            <person name="Simpson S."/>
            <person name="Scheffler B.E."/>
            <person name="Wen L."/>
            <person name="Saski C.A."/>
            <person name="Grover C.E."/>
            <person name="Hu G."/>
            <person name="Conover J.L."/>
            <person name="Carlson J.W."/>
            <person name="Shu S."/>
            <person name="Boston L.B."/>
            <person name="Williams M."/>
            <person name="Peterson D.G."/>
            <person name="McGee K."/>
            <person name="Jones D.C."/>
            <person name="Wendel J.F."/>
            <person name="Stelly D.M."/>
            <person name="Grimwood J."/>
            <person name="Schmutz J."/>
        </authorList>
    </citation>
    <scope>NUCLEOTIDE SEQUENCE [LARGE SCALE GENOMIC DNA]</scope>
    <source>
        <strain evidence="1">cv. TM-1</strain>
    </source>
</reference>
<evidence type="ECO:0000313" key="1">
    <source>
        <dbReference type="Proteomes" id="UP000818029"/>
    </source>
</evidence>
<keyword evidence="1" id="KW-1185">Reference proteome</keyword>
<dbReference type="PANTHER" id="PTHR24559:SF429">
    <property type="entry name" value="RNA-DIRECTED DNA POLYMERASE HOMOLOG"/>
    <property type="match status" value="1"/>
</dbReference>
<dbReference type="PANTHER" id="PTHR24559">
    <property type="entry name" value="TRANSPOSON TY3-I GAG-POL POLYPROTEIN"/>
    <property type="match status" value="1"/>
</dbReference>
<sequence length="166" mass="18962">MKSTAVTLQLADRSLAQPEGQIKDIKLEDEGTQSIEQQRRLNEKIKKVFKKEIITWLDAGIIYLISDSNWASPVQCVPKKVASLWYNQIAIALKDQEKTTFTYLFGTFAFYRMPFGLCNVPATFQRCMIAIFLAMIEDSLGVLMDDFSVYGNDFDHCADNMDKILK</sequence>
<dbReference type="CDD" id="cd01647">
    <property type="entry name" value="RT_LTR"/>
    <property type="match status" value="1"/>
</dbReference>
<dbReference type="Gene3D" id="3.30.70.270">
    <property type="match status" value="1"/>
</dbReference>
<dbReference type="InterPro" id="IPR053134">
    <property type="entry name" value="RNA-dir_DNA_polymerase"/>
</dbReference>
<dbReference type="GeneID" id="121214536"/>
<reference evidence="2" key="2">
    <citation type="submission" date="2025-08" db="UniProtKB">
        <authorList>
            <consortium name="RefSeq"/>
        </authorList>
    </citation>
    <scope>IDENTIFICATION</scope>
</reference>
<dbReference type="InterPro" id="IPR043502">
    <property type="entry name" value="DNA/RNA_pol_sf"/>
</dbReference>
<dbReference type="SUPFAM" id="SSF56672">
    <property type="entry name" value="DNA/RNA polymerases"/>
    <property type="match status" value="1"/>
</dbReference>
<gene>
    <name evidence="2" type="primary">LOC121214536</name>
</gene>
<dbReference type="Proteomes" id="UP000818029">
    <property type="component" value="Chromosome D02"/>
</dbReference>
<dbReference type="Gene3D" id="3.10.10.10">
    <property type="entry name" value="HIV Type 1 Reverse Transcriptase, subunit A, domain 1"/>
    <property type="match status" value="2"/>
</dbReference>
<evidence type="ECO:0000313" key="2">
    <source>
        <dbReference type="RefSeq" id="XP_040944241.1"/>
    </source>
</evidence>
<name>A0ABM2ZPJ1_GOSHI</name>
<evidence type="ECO:0008006" key="3">
    <source>
        <dbReference type="Google" id="ProtNLM"/>
    </source>
</evidence>
<accession>A0ABM2ZPJ1</accession>
<protein>
    <recommendedName>
        <fullName evidence="3">RNA-directed DNA polymerase homolog</fullName>
    </recommendedName>
</protein>